<sequence>MRTANRVKPKTDFGIEVRLFTAQTGMTVKELAERSGVKYTTLIETTTGRCAGHQLIPIVREYMANYEQKEA</sequence>
<evidence type="ECO:0000313" key="2">
    <source>
        <dbReference type="Proteomes" id="UP000434475"/>
    </source>
</evidence>
<dbReference type="Proteomes" id="UP000434475">
    <property type="component" value="Unassembled WGS sequence"/>
</dbReference>
<dbReference type="AlphaFoldDB" id="A0A6I2QZ86"/>
<protein>
    <recommendedName>
        <fullName evidence="3">XRE family transcriptional regulator</fullName>
    </recommendedName>
</protein>
<dbReference type="InterPro" id="IPR010982">
    <property type="entry name" value="Lambda_DNA-bd_dom_sf"/>
</dbReference>
<accession>A0A6I2QZ86</accession>
<organism evidence="1 2">
    <name type="scientific">Flavonifractor plautii</name>
    <name type="common">Fusobacterium plautii</name>
    <dbReference type="NCBI Taxonomy" id="292800"/>
    <lineage>
        <taxon>Bacteria</taxon>
        <taxon>Bacillati</taxon>
        <taxon>Bacillota</taxon>
        <taxon>Clostridia</taxon>
        <taxon>Eubacteriales</taxon>
        <taxon>Oscillospiraceae</taxon>
        <taxon>Flavonifractor</taxon>
    </lineage>
</organism>
<name>A0A6I2QZ86_FLAPL</name>
<dbReference type="GO" id="GO:0003677">
    <property type="term" value="F:DNA binding"/>
    <property type="evidence" value="ECO:0007669"/>
    <property type="project" value="InterPro"/>
</dbReference>
<dbReference type="GeneID" id="78199661"/>
<reference evidence="1 2" key="1">
    <citation type="journal article" date="2019" name="Nat. Med.">
        <title>A library of human gut bacterial isolates paired with longitudinal multiomics data enables mechanistic microbiome research.</title>
        <authorList>
            <person name="Poyet M."/>
            <person name="Groussin M."/>
            <person name="Gibbons S.M."/>
            <person name="Avila-Pacheco J."/>
            <person name="Jiang X."/>
            <person name="Kearney S.M."/>
            <person name="Perrotta A.R."/>
            <person name="Berdy B."/>
            <person name="Zhao S."/>
            <person name="Lieberman T.D."/>
            <person name="Swanson P.K."/>
            <person name="Smith M."/>
            <person name="Roesemann S."/>
            <person name="Alexander J.E."/>
            <person name="Rich S.A."/>
            <person name="Livny J."/>
            <person name="Vlamakis H."/>
            <person name="Clish C."/>
            <person name="Bullock K."/>
            <person name="Deik A."/>
            <person name="Scott J."/>
            <person name="Pierce K.A."/>
            <person name="Xavier R.J."/>
            <person name="Alm E.J."/>
        </authorList>
    </citation>
    <scope>NUCLEOTIDE SEQUENCE [LARGE SCALE GENOMIC DNA]</scope>
    <source>
        <strain evidence="1 2">BIOML-A2</strain>
    </source>
</reference>
<comment type="caution">
    <text evidence="1">The sequence shown here is derived from an EMBL/GenBank/DDBJ whole genome shotgun (WGS) entry which is preliminary data.</text>
</comment>
<dbReference type="EMBL" id="WKPR01000007">
    <property type="protein sequence ID" value="MSB19698.1"/>
    <property type="molecule type" value="Genomic_DNA"/>
</dbReference>
<proteinExistence type="predicted"/>
<evidence type="ECO:0000313" key="1">
    <source>
        <dbReference type="EMBL" id="MSB19698.1"/>
    </source>
</evidence>
<gene>
    <name evidence="1" type="ORF">GKE97_09220</name>
</gene>
<evidence type="ECO:0008006" key="3">
    <source>
        <dbReference type="Google" id="ProtNLM"/>
    </source>
</evidence>
<dbReference type="RefSeq" id="WP_021750478.1">
    <property type="nucleotide sequence ID" value="NZ_CAXUMB010000006.1"/>
</dbReference>
<dbReference type="SUPFAM" id="SSF47413">
    <property type="entry name" value="lambda repressor-like DNA-binding domains"/>
    <property type="match status" value="1"/>
</dbReference>